<evidence type="ECO:0000256" key="5">
    <source>
        <dbReference type="ARBA" id="ARBA00023180"/>
    </source>
</evidence>
<dbReference type="GO" id="GO:0030203">
    <property type="term" value="P:glycosaminoglycan metabolic process"/>
    <property type="evidence" value="ECO:0007669"/>
    <property type="project" value="TreeGrafter"/>
</dbReference>
<dbReference type="PANTHER" id="PTHR22600:SF21">
    <property type="entry name" value="BETA-HEXOSAMINIDASE A"/>
    <property type="match status" value="1"/>
</dbReference>
<dbReference type="AlphaFoldDB" id="A0AAV2TQN5"/>
<keyword evidence="5" id="KW-0325">Glycoprotein</keyword>
<gene>
    <name evidence="13" type="ORF">CDAUBV1_LOCUS14228</name>
</gene>
<keyword evidence="9" id="KW-1015">Disulfide bond</keyword>
<comment type="similarity">
    <text evidence="2 7">Belongs to the glycosyl hydrolase 20 family.</text>
</comment>
<evidence type="ECO:0000256" key="6">
    <source>
        <dbReference type="ARBA" id="ARBA00023295"/>
    </source>
</evidence>
<dbReference type="Gene3D" id="3.30.379.10">
    <property type="entry name" value="Chitobiase/beta-hexosaminidase domain 2-like"/>
    <property type="match status" value="1"/>
</dbReference>
<keyword evidence="6 7" id="KW-0326">Glycosidase</keyword>
<dbReference type="PANTHER" id="PTHR22600">
    <property type="entry name" value="BETA-HEXOSAMINIDASE"/>
    <property type="match status" value="1"/>
</dbReference>
<reference evidence="13" key="1">
    <citation type="submission" date="2024-06" db="EMBL/GenBank/DDBJ databases">
        <authorList>
            <person name="Liu X."/>
            <person name="Lenzi L."/>
            <person name="Haldenby T S."/>
            <person name="Uol C."/>
        </authorList>
    </citation>
    <scope>NUCLEOTIDE SEQUENCE</scope>
</reference>
<evidence type="ECO:0000256" key="3">
    <source>
        <dbReference type="ARBA" id="ARBA00022729"/>
    </source>
</evidence>
<evidence type="ECO:0000256" key="1">
    <source>
        <dbReference type="ARBA" id="ARBA00001231"/>
    </source>
</evidence>
<dbReference type="GO" id="GO:0005975">
    <property type="term" value="P:carbohydrate metabolic process"/>
    <property type="evidence" value="ECO:0007669"/>
    <property type="project" value="InterPro"/>
</dbReference>
<evidence type="ECO:0000256" key="4">
    <source>
        <dbReference type="ARBA" id="ARBA00022801"/>
    </source>
</evidence>
<dbReference type="GO" id="GO:0005764">
    <property type="term" value="C:lysosome"/>
    <property type="evidence" value="ECO:0007669"/>
    <property type="project" value="TreeGrafter"/>
</dbReference>
<proteinExistence type="inferred from homology"/>
<comment type="caution">
    <text evidence="13">The sequence shown here is derived from an EMBL/GenBank/DDBJ whole genome shotgun (WGS) entry which is preliminary data.</text>
</comment>
<feature type="disulfide bond" evidence="9">
    <location>
        <begin position="51"/>
        <end position="93"/>
    </location>
</feature>
<keyword evidence="3 10" id="KW-0732">Signal</keyword>
<dbReference type="PRINTS" id="PR00738">
    <property type="entry name" value="GLHYDRLASE20"/>
</dbReference>
<evidence type="ECO:0000256" key="8">
    <source>
        <dbReference type="PIRSR" id="PIRSR001093-1"/>
    </source>
</evidence>
<feature type="active site" description="Proton donor" evidence="8">
    <location>
        <position position="317"/>
    </location>
</feature>
<comment type="catalytic activity">
    <reaction evidence="1 7">
        <text>Hydrolysis of terminal non-reducing N-acetyl-D-hexosamine residues in N-acetyl-beta-D-hexosaminides.</text>
        <dbReference type="EC" id="3.2.1.52"/>
    </reaction>
</comment>
<dbReference type="InterPro" id="IPR029018">
    <property type="entry name" value="Hex-like_dom2"/>
</dbReference>
<feature type="signal peptide" evidence="10">
    <location>
        <begin position="1"/>
        <end position="21"/>
    </location>
</feature>
<organism evidence="13 14">
    <name type="scientific">Calicophoron daubneyi</name>
    <name type="common">Rumen fluke</name>
    <name type="synonym">Paramphistomum daubneyi</name>
    <dbReference type="NCBI Taxonomy" id="300641"/>
    <lineage>
        <taxon>Eukaryota</taxon>
        <taxon>Metazoa</taxon>
        <taxon>Spiralia</taxon>
        <taxon>Lophotrochozoa</taxon>
        <taxon>Platyhelminthes</taxon>
        <taxon>Trematoda</taxon>
        <taxon>Digenea</taxon>
        <taxon>Plagiorchiida</taxon>
        <taxon>Pronocephalata</taxon>
        <taxon>Paramphistomoidea</taxon>
        <taxon>Paramphistomidae</taxon>
        <taxon>Calicophoron</taxon>
    </lineage>
</organism>
<feature type="disulfide bond" evidence="9">
    <location>
        <begin position="499"/>
        <end position="517"/>
    </location>
</feature>
<evidence type="ECO:0000256" key="9">
    <source>
        <dbReference type="PIRSR" id="PIRSR001093-2"/>
    </source>
</evidence>
<dbReference type="GO" id="GO:0004563">
    <property type="term" value="F:beta-N-acetylhexosaminidase activity"/>
    <property type="evidence" value="ECO:0007669"/>
    <property type="project" value="UniProtKB-EC"/>
</dbReference>
<feature type="disulfide bond" evidence="9">
    <location>
        <begin position="271"/>
        <end position="322"/>
    </location>
</feature>
<dbReference type="EC" id="3.2.1.52" evidence="7"/>
<feature type="chain" id="PRO_5043988137" description="Beta-hexosaminidase" evidence="10">
    <location>
        <begin position="22"/>
        <end position="519"/>
    </location>
</feature>
<dbReference type="InterPro" id="IPR015883">
    <property type="entry name" value="Glyco_hydro_20_cat"/>
</dbReference>
<evidence type="ECO:0000256" key="7">
    <source>
        <dbReference type="PIRNR" id="PIRNR001093"/>
    </source>
</evidence>
<feature type="domain" description="Beta-hexosaminidase eukaryotic type N-terminal" evidence="12">
    <location>
        <begin position="23"/>
        <end position="139"/>
    </location>
</feature>
<name>A0AAV2TQN5_CALDB</name>
<evidence type="ECO:0000313" key="14">
    <source>
        <dbReference type="Proteomes" id="UP001497525"/>
    </source>
</evidence>
<dbReference type="InterPro" id="IPR029019">
    <property type="entry name" value="HEX_eukaryotic_N"/>
</dbReference>
<dbReference type="FunFam" id="3.20.20.80:FF:000063">
    <property type="entry name" value="Beta-hexosaminidase"/>
    <property type="match status" value="1"/>
</dbReference>
<accession>A0AAV2TQN5</accession>
<dbReference type="SUPFAM" id="SSF51445">
    <property type="entry name" value="(Trans)glycosidases"/>
    <property type="match status" value="1"/>
</dbReference>
<evidence type="ECO:0000259" key="12">
    <source>
        <dbReference type="Pfam" id="PF14845"/>
    </source>
</evidence>
<dbReference type="InterPro" id="IPR025705">
    <property type="entry name" value="Beta_hexosaminidase_sua/sub"/>
</dbReference>
<evidence type="ECO:0000256" key="10">
    <source>
        <dbReference type="SAM" id="SignalP"/>
    </source>
</evidence>
<evidence type="ECO:0000256" key="2">
    <source>
        <dbReference type="ARBA" id="ARBA00006285"/>
    </source>
</evidence>
<sequence length="519" mass="59942">MISSNVAALIVVSLVISTTDGLVPKPTKWEKGETIYGLEEPLQFVHDYPACFILHDAQVRFASRLRLNQILMATNESVTRTIKQIKIHIKCGCNELPMKLWPSEKMTEDYSLNIDNELIDISATEIWGVLHALETTLQLVRKTPKRLLVINGTQIEDNPRYGHRGYLIDSARHYLSVEKIQQFMDAMAMVKMNVLHWHIVDDESFPYYSFTFPLLNAKGAFDSSVYVYTQNDIQRIIEYGRLRGLRVMPEFDTPGHTLSWGKGHPEVLTECYDKEKPNGKYGPMNPAVENTYNFMLMLLTEIQYTFPDSFIHLGGDEVDHGCWRSNPKIQAFMEKMHFGSNYSLLQTYYTEQLLKLVQLLKKRNTSRTSVVWQEVFDEGFKTDNETIIHVWKPEWKSEMKRVTEAGFKVLFSSCWYLSHISYAEDWLAHYRCDPADFNGTETEKSRIIGGEAAMWGEYVDDTNLFSRSWPRGASVAERLWTKGELDSKEFSPRLDRLTCQMIRRGWNAEPVNGPGFCPS</sequence>
<dbReference type="Gene3D" id="3.20.20.80">
    <property type="entry name" value="Glycosidases"/>
    <property type="match status" value="1"/>
</dbReference>
<dbReference type="SUPFAM" id="SSF55545">
    <property type="entry name" value="beta-N-acetylhexosaminidase-like domain"/>
    <property type="match status" value="1"/>
</dbReference>
<evidence type="ECO:0000313" key="13">
    <source>
        <dbReference type="EMBL" id="CAL5139191.1"/>
    </source>
</evidence>
<dbReference type="EMBL" id="CAXLJL010000600">
    <property type="protein sequence ID" value="CAL5139191.1"/>
    <property type="molecule type" value="Genomic_DNA"/>
</dbReference>
<dbReference type="Pfam" id="PF14845">
    <property type="entry name" value="Glycohydro_20b2"/>
    <property type="match status" value="1"/>
</dbReference>
<dbReference type="PIRSF" id="PIRSF001093">
    <property type="entry name" value="B-hxosamndse_ab_euk"/>
    <property type="match status" value="1"/>
</dbReference>
<keyword evidence="4 7" id="KW-0378">Hydrolase</keyword>
<protein>
    <recommendedName>
        <fullName evidence="7">Beta-hexosaminidase</fullName>
        <ecNumber evidence="7">3.2.1.52</ecNumber>
    </recommendedName>
</protein>
<dbReference type="InterPro" id="IPR017853">
    <property type="entry name" value="GH"/>
</dbReference>
<dbReference type="Proteomes" id="UP001497525">
    <property type="component" value="Unassembled WGS sequence"/>
</dbReference>
<dbReference type="GO" id="GO:0016020">
    <property type="term" value="C:membrane"/>
    <property type="evidence" value="ECO:0007669"/>
    <property type="project" value="TreeGrafter"/>
</dbReference>
<dbReference type="Pfam" id="PF00728">
    <property type="entry name" value="Glyco_hydro_20"/>
    <property type="match status" value="1"/>
</dbReference>
<feature type="domain" description="Glycoside hydrolase family 20 catalytic" evidence="11">
    <location>
        <begin position="161"/>
        <end position="482"/>
    </location>
</feature>
<dbReference type="CDD" id="cd06562">
    <property type="entry name" value="GH20_HexA_HexB-like"/>
    <property type="match status" value="1"/>
</dbReference>
<dbReference type="GO" id="GO:0006689">
    <property type="term" value="P:ganglioside catabolic process"/>
    <property type="evidence" value="ECO:0007669"/>
    <property type="project" value="TreeGrafter"/>
</dbReference>
<evidence type="ECO:0000259" key="11">
    <source>
        <dbReference type="Pfam" id="PF00728"/>
    </source>
</evidence>